<proteinExistence type="predicted"/>
<comment type="caution">
    <text evidence="1">The sequence shown here is derived from an EMBL/GenBank/DDBJ whole genome shotgun (WGS) entry which is preliminary data.</text>
</comment>
<dbReference type="Proteomes" id="UP000053237">
    <property type="component" value="Unassembled WGS sequence"/>
</dbReference>
<accession>A0A024GJ41</accession>
<organism evidence="1 2">
    <name type="scientific">Albugo candida</name>
    <dbReference type="NCBI Taxonomy" id="65357"/>
    <lineage>
        <taxon>Eukaryota</taxon>
        <taxon>Sar</taxon>
        <taxon>Stramenopiles</taxon>
        <taxon>Oomycota</taxon>
        <taxon>Peronosporomycetes</taxon>
        <taxon>Albuginales</taxon>
        <taxon>Albuginaceae</taxon>
        <taxon>Albugo</taxon>
    </lineage>
</organism>
<name>A0A024GJ41_9STRA</name>
<reference evidence="1 2" key="1">
    <citation type="submission" date="2012-05" db="EMBL/GenBank/DDBJ databases">
        <title>Recombination and specialization in a pathogen metapopulation.</title>
        <authorList>
            <person name="Gardiner A."/>
            <person name="Kemen E."/>
            <person name="Schultz-Larsen T."/>
            <person name="MacLean D."/>
            <person name="Van Oosterhout C."/>
            <person name="Jones J.D.G."/>
        </authorList>
    </citation>
    <scope>NUCLEOTIDE SEQUENCE [LARGE SCALE GENOMIC DNA]</scope>
    <source>
        <strain evidence="1 2">Ac Nc2</strain>
    </source>
</reference>
<evidence type="ECO:0000313" key="2">
    <source>
        <dbReference type="Proteomes" id="UP000053237"/>
    </source>
</evidence>
<dbReference type="InParanoid" id="A0A024GJ41"/>
<gene>
    <name evidence="1" type="ORF">BN9_072880</name>
</gene>
<dbReference type="EMBL" id="CAIX01000124">
    <property type="protein sequence ID" value="CCI46359.1"/>
    <property type="molecule type" value="Genomic_DNA"/>
</dbReference>
<protein>
    <submittedName>
        <fullName evidence="1">Uncharacterized protein</fullName>
    </submittedName>
</protein>
<dbReference type="AlphaFoldDB" id="A0A024GJ41"/>
<keyword evidence="2" id="KW-1185">Reference proteome</keyword>
<evidence type="ECO:0000313" key="1">
    <source>
        <dbReference type="EMBL" id="CCI46359.1"/>
    </source>
</evidence>
<sequence length="100" mass="11376">MRSEELNSDAIYCTDKKGVEHAKGLRFEMYFRLATESFCDEVIVCACRERKDPKSNTVVHSSIQYLFTVESGVKYSFISIRPEKCVLSCIVLSVSNTSIH</sequence>